<dbReference type="Gene3D" id="2.30.30.490">
    <property type="match status" value="1"/>
</dbReference>
<dbReference type="SMART" id="SM00249">
    <property type="entry name" value="PHD"/>
    <property type="match status" value="1"/>
</dbReference>
<dbReference type="InterPro" id="IPR027417">
    <property type="entry name" value="P-loop_NTPase"/>
</dbReference>
<feature type="compositionally biased region" description="Acidic residues" evidence="10">
    <location>
        <begin position="137"/>
        <end position="147"/>
    </location>
</feature>
<dbReference type="InterPro" id="IPR003593">
    <property type="entry name" value="AAA+_ATPase"/>
</dbReference>
<dbReference type="Pfam" id="PF22606">
    <property type="entry name" value="Cdc6-ORC-like_ATPase_lid"/>
    <property type="match status" value="1"/>
</dbReference>
<evidence type="ECO:0000256" key="9">
    <source>
        <dbReference type="RuleBase" id="RU365058"/>
    </source>
</evidence>
<organism evidence="13 14">
    <name type="scientific">Tetradesmus obliquus</name>
    <name type="common">Green alga</name>
    <name type="synonym">Acutodesmus obliquus</name>
    <dbReference type="NCBI Taxonomy" id="3088"/>
    <lineage>
        <taxon>Eukaryota</taxon>
        <taxon>Viridiplantae</taxon>
        <taxon>Chlorophyta</taxon>
        <taxon>core chlorophytes</taxon>
        <taxon>Chlorophyceae</taxon>
        <taxon>CS clade</taxon>
        <taxon>Sphaeropleales</taxon>
        <taxon>Scenedesmaceae</taxon>
        <taxon>Tetradesmus</taxon>
    </lineage>
</organism>
<feature type="compositionally biased region" description="Polar residues" evidence="10">
    <location>
        <begin position="7"/>
        <end position="27"/>
    </location>
</feature>
<dbReference type="Gene3D" id="3.30.40.10">
    <property type="entry name" value="Zinc/RING finger domain, C3HC4 (zinc finger)"/>
    <property type="match status" value="1"/>
</dbReference>
<dbReference type="InterPro" id="IPR041664">
    <property type="entry name" value="AAA_16"/>
</dbReference>
<dbReference type="GO" id="GO:0003682">
    <property type="term" value="F:chromatin binding"/>
    <property type="evidence" value="ECO:0007669"/>
    <property type="project" value="InterPro"/>
</dbReference>
<gene>
    <name evidence="13" type="ORF">BQ4739_LOCUS16880</name>
</gene>
<accession>A0A383WG47</accession>
<evidence type="ECO:0000256" key="8">
    <source>
        <dbReference type="PROSITE-ProRule" id="PRU00146"/>
    </source>
</evidence>
<evidence type="ECO:0000256" key="4">
    <source>
        <dbReference type="ARBA" id="ARBA00022771"/>
    </source>
</evidence>
<dbReference type="PROSITE" id="PS01359">
    <property type="entry name" value="ZF_PHD_1"/>
    <property type="match status" value="1"/>
</dbReference>
<dbReference type="PROSITE" id="PS51038">
    <property type="entry name" value="BAH"/>
    <property type="match status" value="1"/>
</dbReference>
<keyword evidence="2 9" id="KW-0235">DNA replication</keyword>
<keyword evidence="14" id="KW-1185">Reference proteome</keyword>
<evidence type="ECO:0000256" key="7">
    <source>
        <dbReference type="ARBA" id="ARBA00023242"/>
    </source>
</evidence>
<dbReference type="CDD" id="cd00009">
    <property type="entry name" value="AAA"/>
    <property type="match status" value="1"/>
</dbReference>
<dbReference type="SMART" id="SM00382">
    <property type="entry name" value="AAA"/>
    <property type="match status" value="1"/>
</dbReference>
<sequence length="1052" mass="111665">MHRPAGTPSTGSRQGSHAVKDQQQGSKQEAAGRRQNRQRASPQQGQPDVIMIDSSSDEDEAIAAAPVVQRRRGRPSKAAAAVVAAATPSRQLASSDSEQDAGSSSDEDEFNTASEEDEDVSGAAGDAAAAAAAASSDDQELSSEAEEGSGAAADSSSEEEPFELARGSMRGSRRSAGAAAAGNSRTPKAAATTPQHSRRRAATAEAAATPRSTRRGPAAAAAAEAATPRSSRRAAPATPYGRPVRSCTKAPAAQPSLATPLAKLSLRSASTPQPSAGKQLRGTAAAAAPSSSKTQRQRGGSSSSGGASSSRHAAVGAVLPSVEVDGEVFGPGDDVYLALDEFDNDEEEEEACEVCGSSSGKRGNAILECSACLRGFHLRCLVPRLKAVPDGDWLCADCNAGRVPPPPNKLVTRWQKLLYGKEQLALVHVLGCVRGKAPNGTEEDQLLVRYYILPQETHTGRLSSHGARELFLGCKTFVEPAHAAVGRAYVHHPQHFEEREEEGNDVFLCAYEYDEDWKRFKLRKQRGAHGGEYEDACPTTPMLAGLSRGRDDYSSEADDSEDGSEGGEDDYRPDYGARGKAAAGKRRRGHGQLPAALAAAAGRFAGLGAAELGQQQQQLEQRDAFARLHASMSLACVPASLPCRQEERGRLQGFVRRALHEDGGILYICGVPGTGKTALVKEVLAGVREEARAAGTQFASINCLQLPSPQHVFSRLWEKLSGQHMGPARARDALMQLFGVGAGAGSSRRRYSTIIVLDEIDMLMTKDQAVLYQLFDWPSQPGSRLAIIGISNTHDLDQRVLPRIASRLDQAKLAFAPYAVAQLVAIVQDRLESSGVAGAVEQAAVEIACRKVAAETGDVRRALEMLRRAVEIARQQHLADLVANGKQGVAAAAAAAAAGSSHRHGQQQQQQQPQCCEMEWQEGQPQLILRSHTRQAQGEMFSALHHQLLRSRSCWEKLLLVAVVVEARATGRSAVVMQAVAERAANSIASLVDLTPPSLGVLQHCLVRLAGVRLLLSDGVHVKAHVALNVDKDDLALAVKNDARLARLQSLL</sequence>
<dbReference type="GO" id="GO:0033314">
    <property type="term" value="P:mitotic DNA replication checkpoint signaling"/>
    <property type="evidence" value="ECO:0007669"/>
    <property type="project" value="TreeGrafter"/>
</dbReference>
<dbReference type="Pfam" id="PF00628">
    <property type="entry name" value="PHD"/>
    <property type="match status" value="1"/>
</dbReference>
<comment type="similarity">
    <text evidence="9">Belongs to the ORC1 family.</text>
</comment>
<evidence type="ECO:0000256" key="3">
    <source>
        <dbReference type="ARBA" id="ARBA00022723"/>
    </source>
</evidence>
<dbReference type="GO" id="GO:0005524">
    <property type="term" value="F:ATP binding"/>
    <property type="evidence" value="ECO:0007669"/>
    <property type="project" value="UniProtKB-KW"/>
</dbReference>
<keyword evidence="6 9" id="KW-0238">DNA-binding</keyword>
<protein>
    <recommendedName>
        <fullName evidence="9">Origin recognition complex subunit 1</fullName>
    </recommendedName>
</protein>
<feature type="compositionally biased region" description="Low complexity" evidence="10">
    <location>
        <begin position="203"/>
        <end position="239"/>
    </location>
</feature>
<name>A0A383WG47_TETOB</name>
<proteinExistence type="inferred from homology"/>
<dbReference type="STRING" id="3088.A0A383WG47"/>
<dbReference type="SUPFAM" id="SSF57903">
    <property type="entry name" value="FYVE/PHD zinc finger"/>
    <property type="match status" value="1"/>
</dbReference>
<dbReference type="Proteomes" id="UP000256970">
    <property type="component" value="Unassembled WGS sequence"/>
</dbReference>
<evidence type="ECO:0000259" key="11">
    <source>
        <dbReference type="PROSITE" id="PS50016"/>
    </source>
</evidence>
<dbReference type="GO" id="GO:0005664">
    <property type="term" value="C:nuclear origin of replication recognition complex"/>
    <property type="evidence" value="ECO:0007669"/>
    <property type="project" value="TreeGrafter"/>
</dbReference>
<comment type="subunit">
    <text evidence="9">Component of the origin recognition complex (ORC) composed of at least ORC1, ORC2, ORC3, ORC4, ORC5 and ORC6. ORC is regulated in a cell-cycle and development dependent manner. It is sequentially assembled at the exit from anaphase of mitosis and disassembled as cells enter S phase. Binds unmodified and methylated histone H3.</text>
</comment>
<evidence type="ECO:0000256" key="10">
    <source>
        <dbReference type="SAM" id="MobiDB-lite"/>
    </source>
</evidence>
<keyword evidence="3" id="KW-0479">Metal-binding</keyword>
<dbReference type="Gene3D" id="3.40.50.300">
    <property type="entry name" value="P-loop containing nucleotide triphosphate hydrolases"/>
    <property type="match status" value="1"/>
</dbReference>
<dbReference type="GO" id="GO:0006270">
    <property type="term" value="P:DNA replication initiation"/>
    <property type="evidence" value="ECO:0007669"/>
    <property type="project" value="TreeGrafter"/>
</dbReference>
<dbReference type="EMBL" id="FNXT01001260">
    <property type="protein sequence ID" value="SZX76497.1"/>
    <property type="molecule type" value="Genomic_DNA"/>
</dbReference>
<keyword evidence="9" id="KW-0067">ATP-binding</keyword>
<keyword evidence="7 9" id="KW-0539">Nucleus</keyword>
<dbReference type="InterPro" id="IPR001025">
    <property type="entry name" value="BAH_dom"/>
</dbReference>
<dbReference type="InterPro" id="IPR013083">
    <property type="entry name" value="Znf_RING/FYVE/PHD"/>
</dbReference>
<dbReference type="AlphaFoldDB" id="A0A383WG47"/>
<reference evidence="13 14" key="1">
    <citation type="submission" date="2016-10" db="EMBL/GenBank/DDBJ databases">
        <authorList>
            <person name="Cai Z."/>
        </authorList>
    </citation>
    <scope>NUCLEOTIDE SEQUENCE [LARGE SCALE GENOMIC DNA]</scope>
</reference>
<dbReference type="Gene3D" id="1.10.8.60">
    <property type="match status" value="1"/>
</dbReference>
<feature type="compositionally biased region" description="Low complexity" evidence="10">
    <location>
        <begin position="121"/>
        <end position="136"/>
    </location>
</feature>
<feature type="compositionally biased region" description="Low complexity" evidence="10">
    <location>
        <begin position="94"/>
        <end position="104"/>
    </location>
</feature>
<evidence type="ECO:0000256" key="1">
    <source>
        <dbReference type="ARBA" id="ARBA00004123"/>
    </source>
</evidence>
<dbReference type="GO" id="GO:0003688">
    <property type="term" value="F:DNA replication origin binding"/>
    <property type="evidence" value="ECO:0007669"/>
    <property type="project" value="TreeGrafter"/>
</dbReference>
<feature type="compositionally biased region" description="Low complexity" evidence="10">
    <location>
        <begin position="165"/>
        <end position="185"/>
    </location>
</feature>
<feature type="compositionally biased region" description="Acidic residues" evidence="10">
    <location>
        <begin position="554"/>
        <end position="568"/>
    </location>
</feature>
<evidence type="ECO:0000313" key="14">
    <source>
        <dbReference type="Proteomes" id="UP000256970"/>
    </source>
</evidence>
<dbReference type="InterPro" id="IPR001965">
    <property type="entry name" value="Znf_PHD"/>
</dbReference>
<keyword evidence="9" id="KW-0547">Nucleotide-binding</keyword>
<evidence type="ECO:0000256" key="2">
    <source>
        <dbReference type="ARBA" id="ARBA00022705"/>
    </source>
</evidence>
<feature type="region of interest" description="Disordered" evidence="10">
    <location>
        <begin position="1"/>
        <end position="312"/>
    </location>
</feature>
<comment type="function">
    <text evidence="9">Component of the origin recognition complex (ORC) that binds origins of replication. DNA-binding is ATP-dependent, however specific DNA sequences that define origins of replication have not been identified so far. ORC is required to assemble the pre-replication complex necessary to initiate DNA replication.</text>
</comment>
<feature type="compositionally biased region" description="Acidic residues" evidence="10">
    <location>
        <begin position="105"/>
        <end position="120"/>
    </location>
</feature>
<dbReference type="InterPro" id="IPR019787">
    <property type="entry name" value="Znf_PHD-finger"/>
</dbReference>
<dbReference type="Pfam" id="PF13191">
    <property type="entry name" value="AAA_16"/>
    <property type="match status" value="1"/>
</dbReference>
<dbReference type="InterPro" id="IPR054425">
    <property type="entry name" value="Cdc6_ORC1-like_ATPase_lid"/>
</dbReference>
<feature type="compositionally biased region" description="Polar residues" evidence="10">
    <location>
        <begin position="267"/>
        <end position="276"/>
    </location>
</feature>
<dbReference type="InterPro" id="IPR019786">
    <property type="entry name" value="Zinc_finger_PHD-type_CS"/>
</dbReference>
<dbReference type="InterPro" id="IPR050311">
    <property type="entry name" value="ORC1/CDC6"/>
</dbReference>
<keyword evidence="4 8" id="KW-0863">Zinc-finger</keyword>
<dbReference type="PANTHER" id="PTHR10763:SF23">
    <property type="entry name" value="ORIGIN RECOGNITION COMPLEX SUBUNIT 1"/>
    <property type="match status" value="1"/>
</dbReference>
<comment type="subcellular location">
    <subcellularLocation>
        <location evidence="1 9">Nucleus</location>
    </subcellularLocation>
</comment>
<evidence type="ECO:0000313" key="13">
    <source>
        <dbReference type="EMBL" id="SZX76497.1"/>
    </source>
</evidence>
<evidence type="ECO:0000256" key="6">
    <source>
        <dbReference type="ARBA" id="ARBA00023125"/>
    </source>
</evidence>
<dbReference type="InterPro" id="IPR011011">
    <property type="entry name" value="Znf_FYVE_PHD"/>
</dbReference>
<dbReference type="InterPro" id="IPR043151">
    <property type="entry name" value="BAH_sf"/>
</dbReference>
<feature type="region of interest" description="Disordered" evidence="10">
    <location>
        <begin position="528"/>
        <end position="590"/>
    </location>
</feature>
<dbReference type="PROSITE" id="PS50016">
    <property type="entry name" value="ZF_PHD_2"/>
    <property type="match status" value="1"/>
</dbReference>
<evidence type="ECO:0000259" key="12">
    <source>
        <dbReference type="PROSITE" id="PS51038"/>
    </source>
</evidence>
<dbReference type="GO" id="GO:0008270">
    <property type="term" value="F:zinc ion binding"/>
    <property type="evidence" value="ECO:0007669"/>
    <property type="project" value="UniProtKB-KW"/>
</dbReference>
<feature type="domain" description="BAH" evidence="12">
    <location>
        <begin position="409"/>
        <end position="524"/>
    </location>
</feature>
<dbReference type="SUPFAM" id="SSF52540">
    <property type="entry name" value="P-loop containing nucleoside triphosphate hydrolases"/>
    <property type="match status" value="1"/>
</dbReference>
<evidence type="ECO:0000256" key="5">
    <source>
        <dbReference type="ARBA" id="ARBA00022833"/>
    </source>
</evidence>
<feature type="compositionally biased region" description="Low complexity" evidence="10">
    <location>
        <begin position="284"/>
        <end position="311"/>
    </location>
</feature>
<keyword evidence="5" id="KW-0862">Zinc</keyword>
<dbReference type="PANTHER" id="PTHR10763">
    <property type="entry name" value="CELL DIVISION CONTROL PROTEIN 6-RELATED"/>
    <property type="match status" value="1"/>
</dbReference>
<feature type="domain" description="PHD-type" evidence="11">
    <location>
        <begin position="349"/>
        <end position="401"/>
    </location>
</feature>